<keyword evidence="3" id="KW-1185">Reference proteome</keyword>
<proteinExistence type="predicted"/>
<evidence type="ECO:0000256" key="1">
    <source>
        <dbReference type="SAM" id="MobiDB-lite"/>
    </source>
</evidence>
<gene>
    <name evidence="2" type="ORF">TraAM80_08600</name>
</gene>
<dbReference type="Proteomes" id="UP000283634">
    <property type="component" value="Unassembled WGS sequence"/>
</dbReference>
<organism evidence="2 3">
    <name type="scientific">Trypanosoma rangeli</name>
    <dbReference type="NCBI Taxonomy" id="5698"/>
    <lineage>
        <taxon>Eukaryota</taxon>
        <taxon>Discoba</taxon>
        <taxon>Euglenozoa</taxon>
        <taxon>Kinetoplastea</taxon>
        <taxon>Metakinetoplastina</taxon>
        <taxon>Trypanosomatida</taxon>
        <taxon>Trypanosomatidae</taxon>
        <taxon>Trypanosoma</taxon>
        <taxon>Herpetosoma</taxon>
    </lineage>
</organism>
<name>A0A422MZU3_TRYRA</name>
<dbReference type="GeneID" id="40332533"/>
<feature type="compositionally biased region" description="Polar residues" evidence="1">
    <location>
        <begin position="38"/>
        <end position="52"/>
    </location>
</feature>
<reference evidence="2 3" key="1">
    <citation type="journal article" date="2018" name="BMC Genomics">
        <title>Genomic comparison of Trypanosoma conorhini and Trypanosoma rangeli to Trypanosoma cruzi strains of high and low virulence.</title>
        <authorList>
            <person name="Bradwell K.R."/>
            <person name="Koparde V.N."/>
            <person name="Matveyev A.V."/>
            <person name="Serrano M.G."/>
            <person name="Alves J.M."/>
            <person name="Parikh H."/>
            <person name="Huang B."/>
            <person name="Lee V."/>
            <person name="Espinosa-Alvarez O."/>
            <person name="Ortiz P.A."/>
            <person name="Costa-Martins A.G."/>
            <person name="Teixeira M.M."/>
            <person name="Buck G.A."/>
        </authorList>
    </citation>
    <scope>NUCLEOTIDE SEQUENCE [LARGE SCALE GENOMIC DNA]</scope>
    <source>
        <strain evidence="2 3">AM80</strain>
    </source>
</reference>
<feature type="compositionally biased region" description="Basic residues" evidence="1">
    <location>
        <begin position="53"/>
        <end position="65"/>
    </location>
</feature>
<evidence type="ECO:0000313" key="3">
    <source>
        <dbReference type="Proteomes" id="UP000283634"/>
    </source>
</evidence>
<comment type="caution">
    <text evidence="2">The sequence shown here is derived from an EMBL/GenBank/DDBJ whole genome shotgun (WGS) entry which is preliminary data.</text>
</comment>
<protein>
    <submittedName>
        <fullName evidence="2">Uncharacterized protein</fullName>
    </submittedName>
</protein>
<dbReference type="RefSeq" id="XP_029234812.1">
    <property type="nucleotide sequence ID" value="XM_029385343.1"/>
</dbReference>
<dbReference type="EMBL" id="MKGL01000438">
    <property type="protein sequence ID" value="RNE98748.1"/>
    <property type="molecule type" value="Genomic_DNA"/>
</dbReference>
<dbReference type="AlphaFoldDB" id="A0A422MZU3"/>
<sequence>MLMTGKIPHQKANPTKKKGPSFSPAHTPEKEKRYCRQGRNTADLTRKQPSTQQKKKQDRPTRHPRGALNNGLQPHCGVRALFPRRSGLPEKFTAIRGATEKRAAPGRFPLKGVAVSCRSRCLLYYSFYWVILTLFK</sequence>
<accession>A0A422MZU3</accession>
<feature type="region of interest" description="Disordered" evidence="1">
    <location>
        <begin position="1"/>
        <end position="75"/>
    </location>
</feature>
<evidence type="ECO:0000313" key="2">
    <source>
        <dbReference type="EMBL" id="RNE98748.1"/>
    </source>
</evidence>